<evidence type="ECO:0000256" key="3">
    <source>
        <dbReference type="ARBA" id="ARBA00022553"/>
    </source>
</evidence>
<evidence type="ECO:0000256" key="5">
    <source>
        <dbReference type="ARBA" id="ARBA00022777"/>
    </source>
</evidence>
<dbReference type="PRINTS" id="PR00344">
    <property type="entry name" value="BCTRLSENSOR"/>
</dbReference>
<proteinExistence type="predicted"/>
<comment type="caution">
    <text evidence="8">The sequence shown here is derived from an EMBL/GenBank/DDBJ whole genome shotgun (WGS) entry which is preliminary data.</text>
</comment>
<dbReference type="SMART" id="SM00387">
    <property type="entry name" value="HATPase_c"/>
    <property type="match status" value="1"/>
</dbReference>
<accession>A0ABQ5VC71</accession>
<dbReference type="Proteomes" id="UP001161391">
    <property type="component" value="Unassembled WGS sequence"/>
</dbReference>
<dbReference type="PANTHER" id="PTHR43047:SF64">
    <property type="entry name" value="HISTIDINE KINASE CONTAINING CHEY-HOMOLOGOUS RECEIVER DOMAIN AND PAS DOMAIN-RELATED"/>
    <property type="match status" value="1"/>
</dbReference>
<dbReference type="Gene3D" id="3.30.565.10">
    <property type="entry name" value="Histidine kinase-like ATPase, C-terminal domain"/>
    <property type="match status" value="1"/>
</dbReference>
<dbReference type="InterPro" id="IPR003594">
    <property type="entry name" value="HATPase_dom"/>
</dbReference>
<dbReference type="EMBL" id="BSNK01000002">
    <property type="protein sequence ID" value="GLQ24655.1"/>
    <property type="molecule type" value="Genomic_DNA"/>
</dbReference>
<evidence type="ECO:0000256" key="2">
    <source>
        <dbReference type="ARBA" id="ARBA00012438"/>
    </source>
</evidence>
<protein>
    <recommendedName>
        <fullName evidence="2">histidine kinase</fullName>
        <ecNumber evidence="2">2.7.13.3</ecNumber>
    </recommendedName>
</protein>
<reference evidence="8" key="2">
    <citation type="submission" date="2023-01" db="EMBL/GenBank/DDBJ databases">
        <title>Draft genome sequence of Algimonas ampicilliniresistens strain NBRC 108219.</title>
        <authorList>
            <person name="Sun Q."/>
            <person name="Mori K."/>
        </authorList>
    </citation>
    <scope>NUCLEOTIDE SEQUENCE</scope>
    <source>
        <strain evidence="8">NBRC 108219</strain>
    </source>
</reference>
<dbReference type="InterPro" id="IPR036890">
    <property type="entry name" value="HATPase_C_sf"/>
</dbReference>
<dbReference type="SUPFAM" id="SSF47384">
    <property type="entry name" value="Homodimeric domain of signal transducing histidine kinase"/>
    <property type="match status" value="1"/>
</dbReference>
<dbReference type="Pfam" id="PF00512">
    <property type="entry name" value="HisKA"/>
    <property type="match status" value="1"/>
</dbReference>
<evidence type="ECO:0000256" key="4">
    <source>
        <dbReference type="ARBA" id="ARBA00022679"/>
    </source>
</evidence>
<feature type="transmembrane region" description="Helical" evidence="6">
    <location>
        <begin position="127"/>
        <end position="149"/>
    </location>
</feature>
<dbReference type="RefSeq" id="WP_284391320.1">
    <property type="nucleotide sequence ID" value="NZ_BSNK01000002.1"/>
</dbReference>
<feature type="domain" description="Histidine kinase" evidence="7">
    <location>
        <begin position="209"/>
        <end position="436"/>
    </location>
</feature>
<keyword evidence="6" id="KW-1133">Transmembrane helix</keyword>
<dbReference type="SUPFAM" id="SSF55874">
    <property type="entry name" value="ATPase domain of HSP90 chaperone/DNA topoisomerase II/histidine kinase"/>
    <property type="match status" value="1"/>
</dbReference>
<comment type="catalytic activity">
    <reaction evidence="1">
        <text>ATP + protein L-histidine = ADP + protein N-phospho-L-histidine.</text>
        <dbReference type="EC" id="2.7.13.3"/>
    </reaction>
</comment>
<dbReference type="CDD" id="cd00082">
    <property type="entry name" value="HisKA"/>
    <property type="match status" value="1"/>
</dbReference>
<organism evidence="8 9">
    <name type="scientific">Algimonas ampicilliniresistens</name>
    <dbReference type="NCBI Taxonomy" id="1298735"/>
    <lineage>
        <taxon>Bacteria</taxon>
        <taxon>Pseudomonadati</taxon>
        <taxon>Pseudomonadota</taxon>
        <taxon>Alphaproteobacteria</taxon>
        <taxon>Maricaulales</taxon>
        <taxon>Robiginitomaculaceae</taxon>
        <taxon>Algimonas</taxon>
    </lineage>
</organism>
<feature type="transmembrane region" description="Helical" evidence="6">
    <location>
        <begin position="47"/>
        <end position="64"/>
    </location>
</feature>
<evidence type="ECO:0000256" key="1">
    <source>
        <dbReference type="ARBA" id="ARBA00000085"/>
    </source>
</evidence>
<feature type="transmembrane region" description="Helical" evidence="6">
    <location>
        <begin position="17"/>
        <end position="41"/>
    </location>
</feature>
<dbReference type="InterPro" id="IPR005467">
    <property type="entry name" value="His_kinase_dom"/>
</dbReference>
<keyword evidence="4" id="KW-0808">Transferase</keyword>
<feature type="transmembrane region" description="Helical" evidence="6">
    <location>
        <begin position="103"/>
        <end position="120"/>
    </location>
</feature>
<evidence type="ECO:0000256" key="6">
    <source>
        <dbReference type="SAM" id="Phobius"/>
    </source>
</evidence>
<name>A0ABQ5VC71_9PROT</name>
<dbReference type="Pfam" id="PF02518">
    <property type="entry name" value="HATPase_c"/>
    <property type="match status" value="1"/>
</dbReference>
<keyword evidence="3" id="KW-0597">Phosphoprotein</keyword>
<dbReference type="InterPro" id="IPR004358">
    <property type="entry name" value="Sig_transdc_His_kin-like_C"/>
</dbReference>
<dbReference type="SMART" id="SM00388">
    <property type="entry name" value="HisKA"/>
    <property type="match status" value="1"/>
</dbReference>
<gene>
    <name evidence="8" type="ORF">GCM10007853_25290</name>
</gene>
<evidence type="ECO:0000313" key="8">
    <source>
        <dbReference type="EMBL" id="GLQ24655.1"/>
    </source>
</evidence>
<evidence type="ECO:0000313" key="9">
    <source>
        <dbReference type="Proteomes" id="UP001161391"/>
    </source>
</evidence>
<evidence type="ECO:0000259" key="7">
    <source>
        <dbReference type="PROSITE" id="PS50109"/>
    </source>
</evidence>
<keyword evidence="6" id="KW-0472">Membrane</keyword>
<dbReference type="InterPro" id="IPR003661">
    <property type="entry name" value="HisK_dim/P_dom"/>
</dbReference>
<reference evidence="8" key="1">
    <citation type="journal article" date="2014" name="Int. J. Syst. Evol. Microbiol.">
        <title>Complete genome of a new Firmicutes species belonging to the dominant human colonic microbiota ('Ruminococcus bicirculans') reveals two chromosomes and a selective capacity to utilize plant glucans.</title>
        <authorList>
            <consortium name="NISC Comparative Sequencing Program"/>
            <person name="Wegmann U."/>
            <person name="Louis P."/>
            <person name="Goesmann A."/>
            <person name="Henrissat B."/>
            <person name="Duncan S.H."/>
            <person name="Flint H.J."/>
        </authorList>
    </citation>
    <scope>NUCLEOTIDE SEQUENCE</scope>
    <source>
        <strain evidence="8">NBRC 108219</strain>
    </source>
</reference>
<dbReference type="Gene3D" id="1.10.287.130">
    <property type="match status" value="1"/>
</dbReference>
<dbReference type="PANTHER" id="PTHR43047">
    <property type="entry name" value="TWO-COMPONENT HISTIDINE PROTEIN KINASE"/>
    <property type="match status" value="1"/>
</dbReference>
<sequence>MNLPEDLPSEDQIRVRLFCIASLCFTVAASINFIGLTWALGLFAPQHMVSFFIACSGVMFMLLLKRFKDPIALTWVFAIMSTMGGWLSAYIDYSAATETTGIGLAYSPYMVAILVIVCLLGTRRAAIFYAGLCIATLIGFYLATVALGFAPAILEQNRMSVVIRSSAILLTLGIMVPVSQMIYSTLQNLECAVERANRAENARKQLLATMSHEVRTPLNGIISVSDLLDKRQHDETTRSYLDIIGISASNLLTIVNESLGRARSEHLGDENGNAIQINSQPFDPRDLIQQVCNLFTANASQKGLWVGTYGLDALPVSLLGDAPHLRQVLNNLVGNAVKFTHQGGVRIGARLVDAHRPDHVVQFFVQDTGVGIEDDAKARVFERFGQSASGLTTKADGTGLGLAICNDLVTAMGGTLEMDSNVGVGTAFYFTLVLPDAGRQATTFAA</sequence>
<dbReference type="PROSITE" id="PS50109">
    <property type="entry name" value="HIS_KIN"/>
    <property type="match status" value="1"/>
</dbReference>
<keyword evidence="5" id="KW-0418">Kinase</keyword>
<keyword evidence="6" id="KW-0812">Transmembrane</keyword>
<keyword evidence="9" id="KW-1185">Reference proteome</keyword>
<feature type="transmembrane region" description="Helical" evidence="6">
    <location>
        <begin position="71"/>
        <end position="91"/>
    </location>
</feature>
<dbReference type="InterPro" id="IPR036097">
    <property type="entry name" value="HisK_dim/P_sf"/>
</dbReference>
<dbReference type="EC" id="2.7.13.3" evidence="2"/>
<dbReference type="CDD" id="cd16922">
    <property type="entry name" value="HATPase_EvgS-ArcB-TorS-like"/>
    <property type="match status" value="1"/>
</dbReference>